<accession>A0ABD0RY68</accession>
<dbReference type="Proteomes" id="UP001529510">
    <property type="component" value="Unassembled WGS sequence"/>
</dbReference>
<evidence type="ECO:0000256" key="1">
    <source>
        <dbReference type="SAM" id="MobiDB-lite"/>
    </source>
</evidence>
<proteinExistence type="predicted"/>
<dbReference type="EMBL" id="JAMKFB020000001">
    <property type="protein sequence ID" value="KAL0203498.1"/>
    <property type="molecule type" value="Genomic_DNA"/>
</dbReference>
<comment type="caution">
    <text evidence="2">The sequence shown here is derived from an EMBL/GenBank/DDBJ whole genome shotgun (WGS) entry which is preliminary data.</text>
</comment>
<feature type="region of interest" description="Disordered" evidence="1">
    <location>
        <begin position="61"/>
        <end position="80"/>
    </location>
</feature>
<protein>
    <submittedName>
        <fullName evidence="2">Uncharacterized protein</fullName>
    </submittedName>
</protein>
<feature type="compositionally biased region" description="Polar residues" evidence="1">
    <location>
        <begin position="1"/>
        <end position="21"/>
    </location>
</feature>
<organism evidence="2 3">
    <name type="scientific">Cirrhinus mrigala</name>
    <name type="common">Mrigala</name>
    <dbReference type="NCBI Taxonomy" id="683832"/>
    <lineage>
        <taxon>Eukaryota</taxon>
        <taxon>Metazoa</taxon>
        <taxon>Chordata</taxon>
        <taxon>Craniata</taxon>
        <taxon>Vertebrata</taxon>
        <taxon>Euteleostomi</taxon>
        <taxon>Actinopterygii</taxon>
        <taxon>Neopterygii</taxon>
        <taxon>Teleostei</taxon>
        <taxon>Ostariophysi</taxon>
        <taxon>Cypriniformes</taxon>
        <taxon>Cyprinidae</taxon>
        <taxon>Labeoninae</taxon>
        <taxon>Labeonini</taxon>
        <taxon>Cirrhinus</taxon>
    </lineage>
</organism>
<feature type="region of interest" description="Disordered" evidence="1">
    <location>
        <begin position="1"/>
        <end position="49"/>
    </location>
</feature>
<evidence type="ECO:0000313" key="3">
    <source>
        <dbReference type="Proteomes" id="UP001529510"/>
    </source>
</evidence>
<sequence length="80" mass="8218">DENTGLLSAGSQDPAIESSSTPPSPKGRYQGMGHTVTPHSISAPANLGSVPWEGDVDDITPVVLSGDHTDQQGSDYAVIT</sequence>
<gene>
    <name evidence="2" type="ORF">M9458_001516</name>
</gene>
<feature type="non-terminal residue" evidence="2">
    <location>
        <position position="1"/>
    </location>
</feature>
<name>A0ABD0RY68_CIRMR</name>
<reference evidence="2 3" key="1">
    <citation type="submission" date="2024-05" db="EMBL/GenBank/DDBJ databases">
        <title>Genome sequencing and assembly of Indian major carp, Cirrhinus mrigala (Hamilton, 1822).</title>
        <authorList>
            <person name="Mohindra V."/>
            <person name="Chowdhury L.M."/>
            <person name="Lal K."/>
            <person name="Jena J.K."/>
        </authorList>
    </citation>
    <scope>NUCLEOTIDE SEQUENCE [LARGE SCALE GENOMIC DNA]</scope>
    <source>
        <strain evidence="2">CM1030</strain>
        <tissue evidence="2">Blood</tissue>
    </source>
</reference>
<evidence type="ECO:0000313" key="2">
    <source>
        <dbReference type="EMBL" id="KAL0203498.1"/>
    </source>
</evidence>
<keyword evidence="3" id="KW-1185">Reference proteome</keyword>
<dbReference type="AlphaFoldDB" id="A0ABD0RY68"/>